<comment type="caution">
    <text evidence="8">The sequence shown here is derived from an EMBL/GenBank/DDBJ whole genome shotgun (WGS) entry which is preliminary data.</text>
</comment>
<keyword evidence="9" id="KW-1185">Reference proteome</keyword>
<feature type="domain" description="NET" evidence="7">
    <location>
        <begin position="232"/>
        <end position="311"/>
    </location>
</feature>
<keyword evidence="2 4" id="KW-0103">Bromodomain</keyword>
<dbReference type="SUPFAM" id="SSF47370">
    <property type="entry name" value="Bromodomain"/>
    <property type="match status" value="1"/>
</dbReference>
<dbReference type="SMART" id="SM00297">
    <property type="entry name" value="BROMO"/>
    <property type="match status" value="1"/>
</dbReference>
<evidence type="ECO:0000256" key="5">
    <source>
        <dbReference type="SAM" id="MobiDB-lite"/>
    </source>
</evidence>
<evidence type="ECO:0000259" key="6">
    <source>
        <dbReference type="PROSITE" id="PS50014"/>
    </source>
</evidence>
<evidence type="ECO:0000256" key="1">
    <source>
        <dbReference type="ARBA" id="ARBA00023015"/>
    </source>
</evidence>
<evidence type="ECO:0008006" key="10">
    <source>
        <dbReference type="Google" id="ProtNLM"/>
    </source>
</evidence>
<proteinExistence type="predicted"/>
<dbReference type="Pfam" id="PF00439">
    <property type="entry name" value="Bromodomain"/>
    <property type="match status" value="1"/>
</dbReference>
<dbReference type="PRINTS" id="PR00503">
    <property type="entry name" value="BROMODOMAIN"/>
</dbReference>
<keyword evidence="1" id="KW-0805">Transcription regulation</keyword>
<gene>
    <name evidence="8" type="ORF">RJT34_14735</name>
</gene>
<evidence type="ECO:0000259" key="7">
    <source>
        <dbReference type="PROSITE" id="PS51525"/>
    </source>
</evidence>
<dbReference type="AlphaFoldDB" id="A0AAN9JRF9"/>
<evidence type="ECO:0000313" key="8">
    <source>
        <dbReference type="EMBL" id="KAK7303818.1"/>
    </source>
</evidence>
<dbReference type="PROSITE" id="PS50014">
    <property type="entry name" value="BROMODOMAIN_2"/>
    <property type="match status" value="1"/>
</dbReference>
<dbReference type="Gene3D" id="1.20.920.10">
    <property type="entry name" value="Bromodomain-like"/>
    <property type="match status" value="1"/>
</dbReference>
<feature type="compositionally biased region" description="Polar residues" evidence="5">
    <location>
        <begin position="72"/>
        <end position="81"/>
    </location>
</feature>
<evidence type="ECO:0000313" key="9">
    <source>
        <dbReference type="Proteomes" id="UP001359559"/>
    </source>
</evidence>
<dbReference type="EMBL" id="JAYKXN010000003">
    <property type="protein sequence ID" value="KAK7303818.1"/>
    <property type="molecule type" value="Genomic_DNA"/>
</dbReference>
<evidence type="ECO:0000256" key="4">
    <source>
        <dbReference type="PROSITE-ProRule" id="PRU00035"/>
    </source>
</evidence>
<name>A0AAN9JRF9_CLITE</name>
<feature type="region of interest" description="Disordered" evidence="5">
    <location>
        <begin position="53"/>
        <end position="81"/>
    </location>
</feature>
<sequence>MDPIFRDAASSHITEDDLNRFRYSVYGISNQVQQLEKQVAEVEQFYHSTSVQVNNAKGRERHLASTKKPPHGSSSGEANRSNTMHEMTQHKWAWPFKEPVDVEGLGLHDYYEIIKKPMDFSTIKRKMDAKDGSGYKNVREMYSDVRLVFKNAMKYNDEKNDVHIMAKTLLEKFEKKWLQLLPKVAQAENEQLKEEAHMQLESQLAQEATYANMARNISDTLSEVDFNLTNLKALVVQKCRKLSTSERLKLANSFPKLSSENLTRALRIIHEDDPNFKHNAKDVHLDLDSQSDYTVWRLNLFVKNALVDPNN</sequence>
<dbReference type="PROSITE" id="PS51525">
    <property type="entry name" value="NET"/>
    <property type="match status" value="1"/>
</dbReference>
<feature type="domain" description="Bromo" evidence="6">
    <location>
        <begin position="88"/>
        <end position="163"/>
    </location>
</feature>
<organism evidence="8 9">
    <name type="scientific">Clitoria ternatea</name>
    <name type="common">Butterfly pea</name>
    <dbReference type="NCBI Taxonomy" id="43366"/>
    <lineage>
        <taxon>Eukaryota</taxon>
        <taxon>Viridiplantae</taxon>
        <taxon>Streptophyta</taxon>
        <taxon>Embryophyta</taxon>
        <taxon>Tracheophyta</taxon>
        <taxon>Spermatophyta</taxon>
        <taxon>Magnoliopsida</taxon>
        <taxon>eudicotyledons</taxon>
        <taxon>Gunneridae</taxon>
        <taxon>Pentapetalae</taxon>
        <taxon>rosids</taxon>
        <taxon>fabids</taxon>
        <taxon>Fabales</taxon>
        <taxon>Fabaceae</taxon>
        <taxon>Papilionoideae</taxon>
        <taxon>50 kb inversion clade</taxon>
        <taxon>NPAAA clade</taxon>
        <taxon>indigoferoid/millettioid clade</taxon>
        <taxon>Phaseoleae</taxon>
        <taxon>Clitoria</taxon>
    </lineage>
</organism>
<dbReference type="InterPro" id="IPR001487">
    <property type="entry name" value="Bromodomain"/>
</dbReference>
<protein>
    <recommendedName>
        <fullName evidence="10">Transcription factor GTE1</fullName>
    </recommendedName>
</protein>
<dbReference type="InterPro" id="IPR036427">
    <property type="entry name" value="Bromodomain-like_sf"/>
</dbReference>
<evidence type="ECO:0000256" key="3">
    <source>
        <dbReference type="ARBA" id="ARBA00023163"/>
    </source>
</evidence>
<evidence type="ECO:0000256" key="2">
    <source>
        <dbReference type="ARBA" id="ARBA00023117"/>
    </source>
</evidence>
<accession>A0AAN9JRF9</accession>
<keyword evidence="3" id="KW-0804">Transcription</keyword>
<dbReference type="InterPro" id="IPR038336">
    <property type="entry name" value="NET_sf"/>
</dbReference>
<reference evidence="8 9" key="1">
    <citation type="submission" date="2024-01" db="EMBL/GenBank/DDBJ databases">
        <title>The genomes of 5 underutilized Papilionoideae crops provide insights into root nodulation and disease resistance.</title>
        <authorList>
            <person name="Yuan L."/>
        </authorList>
    </citation>
    <scope>NUCLEOTIDE SEQUENCE [LARGE SCALE GENOMIC DNA]</scope>
    <source>
        <strain evidence="8">LY-2023</strain>
        <tissue evidence="8">Leaf</tissue>
    </source>
</reference>
<dbReference type="Proteomes" id="UP001359559">
    <property type="component" value="Unassembled WGS sequence"/>
</dbReference>
<dbReference type="InterPro" id="IPR027353">
    <property type="entry name" value="NET_dom"/>
</dbReference>
<dbReference type="Gene3D" id="1.20.1270.220">
    <property type="match status" value="1"/>
</dbReference>
<dbReference type="Pfam" id="PF17035">
    <property type="entry name" value="BET"/>
    <property type="match status" value="1"/>
</dbReference>
<dbReference type="PANTHER" id="PTHR45926">
    <property type="entry name" value="OSJNBA0053K19.4 PROTEIN"/>
    <property type="match status" value="1"/>
</dbReference>